<dbReference type="Pfam" id="PF02225">
    <property type="entry name" value="PA"/>
    <property type="match status" value="1"/>
</dbReference>
<keyword evidence="5 9" id="KW-0378">Hydrolase</keyword>
<dbReference type="InterPro" id="IPR034197">
    <property type="entry name" value="Peptidases_S8_3"/>
</dbReference>
<evidence type="ECO:0000259" key="12">
    <source>
        <dbReference type="Pfam" id="PF02225"/>
    </source>
</evidence>
<dbReference type="PANTHER" id="PTHR10795">
    <property type="entry name" value="PROPROTEIN CONVERTASE SUBTILISIN/KEXIN"/>
    <property type="match status" value="1"/>
</dbReference>
<dbReference type="InterPro" id="IPR036852">
    <property type="entry name" value="Peptidase_S8/S53_dom_sf"/>
</dbReference>
<dbReference type="PROSITE" id="PS00136">
    <property type="entry name" value="SUBTILASE_ASP"/>
    <property type="match status" value="1"/>
</dbReference>
<dbReference type="InterPro" id="IPR023827">
    <property type="entry name" value="Peptidase_S8_Asp-AS"/>
</dbReference>
<feature type="signal peptide" evidence="10">
    <location>
        <begin position="1"/>
        <end position="25"/>
    </location>
</feature>
<feature type="chain" id="PRO_5032394047" evidence="10">
    <location>
        <begin position="26"/>
        <end position="778"/>
    </location>
</feature>
<evidence type="ECO:0000256" key="10">
    <source>
        <dbReference type="SAM" id="SignalP"/>
    </source>
</evidence>
<evidence type="ECO:0000256" key="4">
    <source>
        <dbReference type="ARBA" id="ARBA00022729"/>
    </source>
</evidence>
<dbReference type="InterPro" id="IPR045051">
    <property type="entry name" value="SBT"/>
</dbReference>
<dbReference type="EMBL" id="JADCNL010000007">
    <property type="protein sequence ID" value="KAG0472548.1"/>
    <property type="molecule type" value="Genomic_DNA"/>
</dbReference>
<evidence type="ECO:0000256" key="3">
    <source>
        <dbReference type="ARBA" id="ARBA00022670"/>
    </source>
</evidence>
<evidence type="ECO:0000256" key="7">
    <source>
        <dbReference type="ARBA" id="ARBA00023180"/>
    </source>
</evidence>
<accession>A0A835QPZ6</accession>
<evidence type="ECO:0000256" key="5">
    <source>
        <dbReference type="ARBA" id="ARBA00022801"/>
    </source>
</evidence>
<dbReference type="FunFam" id="3.50.30.30:FF:000005">
    <property type="entry name" value="subtilisin-like protease SBT1.5"/>
    <property type="match status" value="1"/>
</dbReference>
<feature type="active site" description="Charge relay system" evidence="8 9">
    <location>
        <position position="553"/>
    </location>
</feature>
<keyword evidence="16" id="KW-1185">Reference proteome</keyword>
<dbReference type="GO" id="GO:0006508">
    <property type="term" value="P:proteolysis"/>
    <property type="evidence" value="ECO:0007669"/>
    <property type="project" value="UniProtKB-KW"/>
</dbReference>
<dbReference type="Pfam" id="PF00082">
    <property type="entry name" value="Peptidase_S8"/>
    <property type="match status" value="1"/>
</dbReference>
<dbReference type="InterPro" id="IPR037045">
    <property type="entry name" value="S8pro/Inhibitor_I9_sf"/>
</dbReference>
<dbReference type="InterPro" id="IPR003137">
    <property type="entry name" value="PA_domain"/>
</dbReference>
<keyword evidence="4 10" id="KW-0732">Signal</keyword>
<evidence type="ECO:0000259" key="13">
    <source>
        <dbReference type="Pfam" id="PF05922"/>
    </source>
</evidence>
<dbReference type="Proteomes" id="UP000636800">
    <property type="component" value="Chromosome 7"/>
</dbReference>
<dbReference type="FunFam" id="3.40.50.200:FF:000006">
    <property type="entry name" value="Subtilisin-like protease SBT1.5"/>
    <property type="match status" value="1"/>
</dbReference>
<dbReference type="Pfam" id="PF17766">
    <property type="entry name" value="fn3_6"/>
    <property type="match status" value="1"/>
</dbReference>
<dbReference type="GO" id="GO:0005576">
    <property type="term" value="C:extracellular region"/>
    <property type="evidence" value="ECO:0007669"/>
    <property type="project" value="UniProtKB-SubCell"/>
</dbReference>
<organism evidence="15 16">
    <name type="scientific">Vanilla planifolia</name>
    <name type="common">Vanilla</name>
    <dbReference type="NCBI Taxonomy" id="51239"/>
    <lineage>
        <taxon>Eukaryota</taxon>
        <taxon>Viridiplantae</taxon>
        <taxon>Streptophyta</taxon>
        <taxon>Embryophyta</taxon>
        <taxon>Tracheophyta</taxon>
        <taxon>Spermatophyta</taxon>
        <taxon>Magnoliopsida</taxon>
        <taxon>Liliopsida</taxon>
        <taxon>Asparagales</taxon>
        <taxon>Orchidaceae</taxon>
        <taxon>Vanilloideae</taxon>
        <taxon>Vanilleae</taxon>
        <taxon>Vanilla</taxon>
    </lineage>
</organism>
<dbReference type="Pfam" id="PF05922">
    <property type="entry name" value="Inhibitor_I9"/>
    <property type="match status" value="1"/>
</dbReference>
<feature type="domain" description="Subtilisin-like protease fibronectin type-III" evidence="14">
    <location>
        <begin position="667"/>
        <end position="767"/>
    </location>
</feature>
<dbReference type="Gene3D" id="3.40.50.200">
    <property type="entry name" value="Peptidase S8/S53 domain"/>
    <property type="match status" value="1"/>
</dbReference>
<dbReference type="Gene3D" id="3.30.70.80">
    <property type="entry name" value="Peptidase S8 propeptide/proteinase inhibitor I9"/>
    <property type="match status" value="1"/>
</dbReference>
<keyword evidence="7" id="KW-0325">Glycoprotein</keyword>
<feature type="active site" description="Charge relay system" evidence="8 9">
    <location>
        <position position="154"/>
    </location>
</feature>
<dbReference type="InterPro" id="IPR000209">
    <property type="entry name" value="Peptidase_S8/S53_dom"/>
</dbReference>
<dbReference type="Gene3D" id="2.60.40.2310">
    <property type="match status" value="1"/>
</dbReference>
<dbReference type="InterPro" id="IPR010259">
    <property type="entry name" value="S8pro/Inhibitor_I9"/>
</dbReference>
<feature type="active site" description="Charge relay system" evidence="8 9">
    <location>
        <position position="224"/>
    </location>
</feature>
<proteinExistence type="inferred from homology"/>
<dbReference type="CDD" id="cd02120">
    <property type="entry name" value="PA_subtilisin_like"/>
    <property type="match status" value="1"/>
</dbReference>
<evidence type="ECO:0000259" key="11">
    <source>
        <dbReference type="Pfam" id="PF00082"/>
    </source>
</evidence>
<dbReference type="Gene3D" id="3.50.30.30">
    <property type="match status" value="1"/>
</dbReference>
<evidence type="ECO:0000256" key="9">
    <source>
        <dbReference type="PROSITE-ProRule" id="PRU01240"/>
    </source>
</evidence>
<dbReference type="PRINTS" id="PR00723">
    <property type="entry name" value="SUBTILISIN"/>
</dbReference>
<name>A0A835QPZ6_VANPL</name>
<sequence length="778" mass="81544">MGANLHWLICLIFFFLAFLSSQATAEEVAASRKTYIVYIHSLPGEEVDTELGLGAILSQSSAGSSSSNGPPRIVYSYRNVLNGWFAAQLTDTEVTALKSYSRSFVHVIPDFIVPLATTRTPQFLGLTSSPQNAAEGGLWNESSFGRGVIVGLLDTGILPNHPSFNDDGMPPPPAKWKGKCEFDKTTDCNNKLIGARSLLIGLKAMKKDQLVVEELETPLDTIGHGTHTASTAVGRFVGNASALGNAAGTAVGMAPEAHLAVYKICTLFGCVGSDILAGLDAAVGDGADVLSLSLGGASISFDVDPIAIGTFAAIEKGIFVSLAAGNRGPFDSSLSNEAPWMLTVGAATMDRVIQTTVKLGNGEEYEGKSLYQTSSGDPDTRSLPLIFPGATGNYTTQYCFNHSLNDVDVKGKIVVCNRGGGMARVQQGAVVKSAGGAGMILAASQDDGYTTLADAHVLPASHVSFADATKIKAYIKSTSSPTAAIIPRGTLIGHGFPAPMMAAFSSRGPSQQSRGVLKPDIIGPGVDVLAGWPSLPIGPSNDPAFFNVISGTSMSTPHLSGIAALLRGVHPTWSPAIIRSAIITTADNSNTAGKPITDEKLNEANLFAKGAGLVNPTKAASPGFVYDIQPDDYIAYLCGLNYSNTQVSAVARRPVNCSSIQPIFDVELNYPSFSVEMPPSFSRKVNRTATSVEAGGSTYEVEIVAPAGIAVAVSPETLSFSEAGQYLSYTVEFSRDGSNSTAQYAEGYLCWVSSTDKHIKVRSPISITFVTSGLIHGR</sequence>
<dbReference type="AlphaFoldDB" id="A0A835QPZ6"/>
<feature type="domain" description="Peptidase S8/S53" evidence="11">
    <location>
        <begin position="145"/>
        <end position="591"/>
    </location>
</feature>
<protein>
    <submittedName>
        <fullName evidence="15">Uncharacterized protein</fullName>
    </submittedName>
</protein>
<evidence type="ECO:0000256" key="8">
    <source>
        <dbReference type="PIRSR" id="PIRSR615500-1"/>
    </source>
</evidence>
<evidence type="ECO:0000256" key="2">
    <source>
        <dbReference type="ARBA" id="ARBA00011073"/>
    </source>
</evidence>
<dbReference type="InterPro" id="IPR015500">
    <property type="entry name" value="Peptidase_S8_subtilisin-rel"/>
</dbReference>
<dbReference type="PROSITE" id="PS51892">
    <property type="entry name" value="SUBTILASE"/>
    <property type="match status" value="1"/>
</dbReference>
<gene>
    <name evidence="15" type="ORF">HPP92_014405</name>
</gene>
<dbReference type="InterPro" id="IPR041469">
    <property type="entry name" value="Subtilisin-like_FN3"/>
</dbReference>
<dbReference type="GO" id="GO:0004252">
    <property type="term" value="F:serine-type endopeptidase activity"/>
    <property type="evidence" value="ECO:0007669"/>
    <property type="project" value="UniProtKB-UniRule"/>
</dbReference>
<comment type="caution">
    <text evidence="15">The sequence shown here is derived from an EMBL/GenBank/DDBJ whole genome shotgun (WGS) entry which is preliminary data.</text>
</comment>
<comment type="subcellular location">
    <subcellularLocation>
        <location evidence="1">Secreted</location>
    </subcellularLocation>
</comment>
<evidence type="ECO:0000256" key="6">
    <source>
        <dbReference type="ARBA" id="ARBA00022825"/>
    </source>
</evidence>
<dbReference type="CDD" id="cd04852">
    <property type="entry name" value="Peptidases_S8_3"/>
    <property type="match status" value="1"/>
</dbReference>
<keyword evidence="6 9" id="KW-0720">Serine protease</keyword>
<dbReference type="SUPFAM" id="SSF52743">
    <property type="entry name" value="Subtilisin-like"/>
    <property type="match status" value="1"/>
</dbReference>
<evidence type="ECO:0000256" key="1">
    <source>
        <dbReference type="ARBA" id="ARBA00004613"/>
    </source>
</evidence>
<evidence type="ECO:0000313" key="16">
    <source>
        <dbReference type="Proteomes" id="UP000636800"/>
    </source>
</evidence>
<keyword evidence="3 9" id="KW-0645">Protease</keyword>
<feature type="domain" description="PA" evidence="12">
    <location>
        <begin position="395"/>
        <end position="471"/>
    </location>
</feature>
<reference evidence="15 16" key="1">
    <citation type="journal article" date="2020" name="Nat. Food">
        <title>A phased Vanilla planifolia genome enables genetic improvement of flavour and production.</title>
        <authorList>
            <person name="Hasing T."/>
            <person name="Tang H."/>
            <person name="Brym M."/>
            <person name="Khazi F."/>
            <person name="Huang T."/>
            <person name="Chambers A.H."/>
        </authorList>
    </citation>
    <scope>NUCLEOTIDE SEQUENCE [LARGE SCALE GENOMIC DNA]</scope>
    <source>
        <tissue evidence="15">Leaf</tissue>
    </source>
</reference>
<comment type="similarity">
    <text evidence="2 9">Belongs to the peptidase S8 family.</text>
</comment>
<feature type="domain" description="Inhibitor I9" evidence="13">
    <location>
        <begin position="34"/>
        <end position="115"/>
    </location>
</feature>
<evidence type="ECO:0000259" key="14">
    <source>
        <dbReference type="Pfam" id="PF17766"/>
    </source>
</evidence>
<evidence type="ECO:0000313" key="15">
    <source>
        <dbReference type="EMBL" id="KAG0472548.1"/>
    </source>
</evidence>